<name>A0A0U5H554_9EURY</name>
<accession>A0A0U5H554</accession>
<dbReference type="KEGG" id="hhb:Hhub_5109"/>
<dbReference type="InterPro" id="IPR006626">
    <property type="entry name" value="PbH1"/>
</dbReference>
<dbReference type="InterPro" id="IPR051550">
    <property type="entry name" value="SCF-Subunits/Alg-Epimerases"/>
</dbReference>
<evidence type="ECO:0000313" key="4">
    <source>
        <dbReference type="EMBL" id="CQH64631.1"/>
    </source>
</evidence>
<evidence type="ECO:0000256" key="2">
    <source>
        <dbReference type="SAM" id="MobiDB-lite"/>
    </source>
</evidence>
<dbReference type="PANTHER" id="PTHR22990:SF15">
    <property type="entry name" value="F-BOX ONLY PROTEIN 10"/>
    <property type="match status" value="1"/>
</dbReference>
<sequence>MEFWHVAAAGVLVLAAVLGPFAMSGGSQQVTAVPMEDTKSTGVPENVVVRAHESTLALPTGQVAFSQFKFTVGYYGITSMVAGLQESTEREFGRPMAVYVSDFTGTGVYVGGDGLLRTPMDADPGWMTARTAYFVVGSTASIPTRNQTLVPFSNRSDAIEFTQQYGGRLERWGAVHQLDVGVAGRSASEWQRFSETRSKRADRTAARARSLLNRPVTATVEPNESLTAAVQAAPPNTTIRLASGNHSVSDITIDKPLTIRGDGANRTRIIGDRNRSVVYVNTSRVAIADLSLAGIGTVRTRDSANVTSVPVRNESFRERYWTTHGYGDAGLVFERSARSLVMDVRMQTRANGVIARNSPNLTVSNLTVVGTQDWEDGFLGVSILGAPALVQNSTFYGGKVGVFAHDTQSFTVRDSSMEGMMIGVFSVYAQGAFAAGNDVEDTYVGVYIHDRSNRNVVTRNAVENSRNGVLVFGRSSYVAENVVTHNRHGIVVQGQYSVYEENVAAFNRVGIRAMSLFPTNRVTDNDIAYNRQYADTARFNVLHVWQGNYWRGAPGVDTDGDGSLSRAFRPTGPVGMVADGGTGAPTLARSPTLKLLRQLQQTMPGLRFGGVVDASPRARSGHPTLLDQLADTQRPPGQFDDEDEWDFTF</sequence>
<dbReference type="AlphaFoldDB" id="A0A0U5H554"/>
<feature type="compositionally biased region" description="Acidic residues" evidence="2">
    <location>
        <begin position="639"/>
        <end position="649"/>
    </location>
</feature>
<protein>
    <submittedName>
        <fullName evidence="4">ABC-type transport system periplasmic substrate-binding protein (Probable substrate copper)</fullName>
    </submittedName>
</protein>
<feature type="region of interest" description="Disordered" evidence="2">
    <location>
        <begin position="613"/>
        <end position="649"/>
    </location>
</feature>
<proteinExistence type="predicted"/>
<dbReference type="SUPFAM" id="SSF51126">
    <property type="entry name" value="Pectin lyase-like"/>
    <property type="match status" value="1"/>
</dbReference>
<dbReference type="GO" id="GO:0006511">
    <property type="term" value="P:ubiquitin-dependent protein catabolic process"/>
    <property type="evidence" value="ECO:0007669"/>
    <property type="project" value="TreeGrafter"/>
</dbReference>
<keyword evidence="5" id="KW-1185">Reference proteome</keyword>
<evidence type="ECO:0000259" key="3">
    <source>
        <dbReference type="Pfam" id="PF05048"/>
    </source>
</evidence>
<dbReference type="Gene3D" id="3.30.70.2050">
    <property type="match status" value="1"/>
</dbReference>
<dbReference type="InterPro" id="IPR007742">
    <property type="entry name" value="NosD_dom"/>
</dbReference>
<dbReference type="Pfam" id="PF05573">
    <property type="entry name" value="NosL"/>
    <property type="match status" value="1"/>
</dbReference>
<dbReference type="SMART" id="SM00710">
    <property type="entry name" value="PbH1"/>
    <property type="match status" value="4"/>
</dbReference>
<organism evidence="4 5">
    <name type="scientific">Halobacterium hubeiense</name>
    <dbReference type="NCBI Taxonomy" id="1407499"/>
    <lineage>
        <taxon>Archaea</taxon>
        <taxon>Methanobacteriati</taxon>
        <taxon>Methanobacteriota</taxon>
        <taxon>Stenosarchaea group</taxon>
        <taxon>Halobacteria</taxon>
        <taxon>Halobacteriales</taxon>
        <taxon>Halobacteriaceae</taxon>
        <taxon>Halobacterium</taxon>
    </lineage>
</organism>
<dbReference type="PANTHER" id="PTHR22990">
    <property type="entry name" value="F-BOX ONLY PROTEIN"/>
    <property type="match status" value="1"/>
</dbReference>
<reference evidence="5" key="1">
    <citation type="journal article" date="2016" name="Environ. Microbiol.">
        <title>The complete genome of a viable archaeum isolated from 123-million-year-old rock salt.</title>
        <authorList>
            <person name="Jaakkola S.T."/>
            <person name="Pfeiffer F."/>
            <person name="Ravantti J.J."/>
            <person name="Guo Q."/>
            <person name="Liu Y."/>
            <person name="Chen X."/>
            <person name="Ma H."/>
            <person name="Yang C."/>
            <person name="Oksanen H.M."/>
            <person name="Bamford D.H."/>
        </authorList>
    </citation>
    <scope>NUCLEOTIDE SEQUENCE</scope>
    <source>
        <strain evidence="5">JI20-1</strain>
        <plasmid evidence="5">Plasmid pSTJ002</plasmid>
    </source>
</reference>
<dbReference type="Proteomes" id="UP000066737">
    <property type="component" value="Plasmid pSTJ002"/>
</dbReference>
<keyword evidence="1" id="KW-0677">Repeat</keyword>
<geneLocation type="plasmid" evidence="5">
    <name>pSTJ002</name>
</geneLocation>
<gene>
    <name evidence="4" type="primary">nosD3</name>
    <name evidence="4" type="ORF">HHUB_5109</name>
</gene>
<evidence type="ECO:0000256" key="1">
    <source>
        <dbReference type="ARBA" id="ARBA00022737"/>
    </source>
</evidence>
<dbReference type="Gene3D" id="2.160.20.10">
    <property type="entry name" value="Single-stranded right-handed beta-helix, Pectin lyase-like"/>
    <property type="match status" value="1"/>
</dbReference>
<dbReference type="RefSeq" id="WP_059058970.1">
    <property type="nucleotide sequence ID" value="NZ_CEML01000009.1"/>
</dbReference>
<dbReference type="SUPFAM" id="SSF160387">
    <property type="entry name" value="NosL/MerB-like"/>
    <property type="match status" value="1"/>
</dbReference>
<evidence type="ECO:0000313" key="5">
    <source>
        <dbReference type="Proteomes" id="UP000066737"/>
    </source>
</evidence>
<feature type="domain" description="Periplasmic copper-binding protein NosD beta helix" evidence="3">
    <location>
        <begin position="390"/>
        <end position="551"/>
    </location>
</feature>
<dbReference type="InterPro" id="IPR012334">
    <property type="entry name" value="Pectin_lyas_fold"/>
</dbReference>
<dbReference type="OrthoDB" id="29186at2157"/>
<dbReference type="Pfam" id="PF05048">
    <property type="entry name" value="NosD"/>
    <property type="match status" value="1"/>
</dbReference>
<dbReference type="InterPro" id="IPR008719">
    <property type="entry name" value="N2O_reductase_NosL"/>
</dbReference>
<dbReference type="GeneID" id="26660732"/>
<dbReference type="InterPro" id="IPR011050">
    <property type="entry name" value="Pectin_lyase_fold/virulence"/>
</dbReference>
<dbReference type="EMBL" id="LN831304">
    <property type="protein sequence ID" value="CQH64631.1"/>
    <property type="molecule type" value="Genomic_DNA"/>
</dbReference>